<dbReference type="Proteomes" id="UP000640333">
    <property type="component" value="Unassembled WGS sequence"/>
</dbReference>
<dbReference type="GO" id="GO:0008081">
    <property type="term" value="F:phosphoric diester hydrolase activity"/>
    <property type="evidence" value="ECO:0007669"/>
    <property type="project" value="UniProtKB-ARBA"/>
</dbReference>
<organism evidence="2 3">
    <name type="scientific">Pontibacterium sinense</name>
    <dbReference type="NCBI Taxonomy" id="2781979"/>
    <lineage>
        <taxon>Bacteria</taxon>
        <taxon>Pseudomonadati</taxon>
        <taxon>Pseudomonadota</taxon>
        <taxon>Gammaproteobacteria</taxon>
        <taxon>Oceanospirillales</taxon>
        <taxon>Oceanospirillaceae</taxon>
        <taxon>Pontibacterium</taxon>
    </lineage>
</organism>
<name>A0A8J7FGB0_9GAMM</name>
<dbReference type="SUPFAM" id="SSF109604">
    <property type="entry name" value="HD-domain/PDEase-like"/>
    <property type="match status" value="1"/>
</dbReference>
<dbReference type="EMBL" id="JADEYS010000022">
    <property type="protein sequence ID" value="MBE9399094.1"/>
    <property type="molecule type" value="Genomic_DNA"/>
</dbReference>
<sequence length="296" mass="31989">MFWRRKQERSHSQRHAQGMLTTLYVMASMVEARDPYTGGHLWRVSQYSRLVAEKLSLPPADIARIGLGGFLHDLGKVGVPDDILRKPGKLTDEEYAVIKAHPEVGMRVLSGHPLSSLVEAAIIAHHETPDGRGYPKGLSGLDVPLDARIVGVCDAFDAMTSHRPYRAGMPQEKALQIIESNAGGQFDLNAADALLMLAQEGALSAIIGHTDDGIPLQECPACGPTIVIKREQHPGDLSCCRSCGNEVSVEKSDGKWAITPTGQMATKEALAPDADNLLIEALVESVLDHLKLPQTV</sequence>
<gene>
    <name evidence="2" type="ORF">IOQ59_17680</name>
</gene>
<keyword evidence="3" id="KW-1185">Reference proteome</keyword>
<evidence type="ECO:0000313" key="2">
    <source>
        <dbReference type="EMBL" id="MBE9399094.1"/>
    </source>
</evidence>
<dbReference type="PANTHER" id="PTHR43155">
    <property type="entry name" value="CYCLIC DI-GMP PHOSPHODIESTERASE PA4108-RELATED"/>
    <property type="match status" value="1"/>
</dbReference>
<evidence type="ECO:0000313" key="3">
    <source>
        <dbReference type="Proteomes" id="UP000640333"/>
    </source>
</evidence>
<feature type="domain" description="HD-GYP" evidence="1">
    <location>
        <begin position="15"/>
        <end position="210"/>
    </location>
</feature>
<reference evidence="2" key="1">
    <citation type="submission" date="2020-10" db="EMBL/GenBank/DDBJ databases">
        <title>Bacterium isolated from coastal waters sediment.</title>
        <authorList>
            <person name="Chen R.-J."/>
            <person name="Lu D.-C."/>
            <person name="Zhu K.-L."/>
            <person name="Du Z.-J."/>
        </authorList>
    </citation>
    <scope>NUCLEOTIDE SEQUENCE</scope>
    <source>
        <strain evidence="2">N1Y112</strain>
    </source>
</reference>
<evidence type="ECO:0000259" key="1">
    <source>
        <dbReference type="PROSITE" id="PS51832"/>
    </source>
</evidence>
<proteinExistence type="predicted"/>
<dbReference type="Pfam" id="PF13487">
    <property type="entry name" value="HD_5"/>
    <property type="match status" value="1"/>
</dbReference>
<dbReference type="PANTHER" id="PTHR43155:SF2">
    <property type="entry name" value="CYCLIC DI-GMP PHOSPHODIESTERASE PA4108"/>
    <property type="match status" value="1"/>
</dbReference>
<dbReference type="InterPro" id="IPR037522">
    <property type="entry name" value="HD_GYP_dom"/>
</dbReference>
<dbReference type="SMART" id="SM00471">
    <property type="entry name" value="HDc"/>
    <property type="match status" value="1"/>
</dbReference>
<dbReference type="PROSITE" id="PS51832">
    <property type="entry name" value="HD_GYP"/>
    <property type="match status" value="1"/>
</dbReference>
<comment type="caution">
    <text evidence="2">The sequence shown here is derived from an EMBL/GenBank/DDBJ whole genome shotgun (WGS) entry which is preliminary data.</text>
</comment>
<protein>
    <submittedName>
        <fullName evidence="2">HD-GYP domain-containing protein</fullName>
    </submittedName>
</protein>
<dbReference type="AlphaFoldDB" id="A0A8J7FGB0"/>
<dbReference type="CDD" id="cd00077">
    <property type="entry name" value="HDc"/>
    <property type="match status" value="1"/>
</dbReference>
<dbReference type="Gene3D" id="1.10.3210.10">
    <property type="entry name" value="Hypothetical protein af1432"/>
    <property type="match status" value="1"/>
</dbReference>
<dbReference type="RefSeq" id="WP_193954790.1">
    <property type="nucleotide sequence ID" value="NZ_JADEYS010000022.1"/>
</dbReference>
<accession>A0A8J7FGB0</accession>
<dbReference type="InterPro" id="IPR003607">
    <property type="entry name" value="HD/PDEase_dom"/>
</dbReference>